<evidence type="ECO:0000313" key="2">
    <source>
        <dbReference type="Proteomes" id="UP000026962"/>
    </source>
</evidence>
<dbReference type="Proteomes" id="UP000026962">
    <property type="component" value="Chromosome 2"/>
</dbReference>
<dbReference type="Gramene" id="OPUNC02G02840.1">
    <property type="protein sequence ID" value="OPUNC02G02840.1"/>
    <property type="gene ID" value="OPUNC02G02840"/>
</dbReference>
<dbReference type="InterPro" id="IPR012871">
    <property type="entry name" value="DUF1668_ORYSA"/>
</dbReference>
<dbReference type="AlphaFoldDB" id="A0A0E0JVG2"/>
<dbReference type="EnsemblPlants" id="OPUNC02G02840.1">
    <property type="protein sequence ID" value="OPUNC02G02840.1"/>
    <property type="gene ID" value="OPUNC02G02840"/>
</dbReference>
<reference evidence="1" key="1">
    <citation type="submission" date="2015-04" db="UniProtKB">
        <authorList>
            <consortium name="EnsemblPlants"/>
        </authorList>
    </citation>
    <scope>IDENTIFICATION</scope>
</reference>
<dbReference type="PANTHER" id="PTHR33085">
    <property type="entry name" value="OS12G0113100 PROTEIN-RELATED"/>
    <property type="match status" value="1"/>
</dbReference>
<keyword evidence="2" id="KW-1185">Reference proteome</keyword>
<sequence>MIRRFLHLVDICYRPSLLSNTRNLRRINPSHLFYPNDALPLDRPSPTAVEEAPLPPKTITFRPPGTPGSGTVMWMDVMRRNDDKIVTVDQNGRAILYDPGTHSVCALPAMRTPKSWILSLAVGDDLYVMETVPRPDEDGSGNDRRLLNSFEALIHCDERRPKGGMRKEGDDCFWRPLPPPPCVHAADYQGIGAGEICGYAAVGNSHILVSTMSYGTYSFDTASSEWRKAGDWTLPFRGHAEYVPEHGLWFGFSAADDGVLGAWDLSPAVQQQQQPPLVVHSGCNGFTVPDAHVSRVIHLGAGKLCIAKLFMVATWLTRNKSCSVSEGYDKNFAMLTGVEVVRGCSDKLHIIRHKSFRYIYGGLGTPVSVL</sequence>
<dbReference type="OMA" id="CERILMD"/>
<dbReference type="PANTHER" id="PTHR33085:SF135">
    <property type="entry name" value="OS02G0146900 PROTEIN"/>
    <property type="match status" value="1"/>
</dbReference>
<accession>A0A0E0JVG2</accession>
<organism evidence="1">
    <name type="scientific">Oryza punctata</name>
    <name type="common">Red rice</name>
    <dbReference type="NCBI Taxonomy" id="4537"/>
    <lineage>
        <taxon>Eukaryota</taxon>
        <taxon>Viridiplantae</taxon>
        <taxon>Streptophyta</taxon>
        <taxon>Embryophyta</taxon>
        <taxon>Tracheophyta</taxon>
        <taxon>Spermatophyta</taxon>
        <taxon>Magnoliopsida</taxon>
        <taxon>Liliopsida</taxon>
        <taxon>Poales</taxon>
        <taxon>Poaceae</taxon>
        <taxon>BOP clade</taxon>
        <taxon>Oryzoideae</taxon>
        <taxon>Oryzeae</taxon>
        <taxon>Oryzinae</taxon>
        <taxon>Oryza</taxon>
    </lineage>
</organism>
<reference evidence="1" key="2">
    <citation type="submission" date="2018-05" db="EMBL/GenBank/DDBJ databases">
        <title>OpunRS2 (Oryza punctata Reference Sequence Version 2).</title>
        <authorList>
            <person name="Zhang J."/>
            <person name="Kudrna D."/>
            <person name="Lee S."/>
            <person name="Talag J."/>
            <person name="Welchert J."/>
            <person name="Wing R.A."/>
        </authorList>
    </citation>
    <scope>NUCLEOTIDE SEQUENCE [LARGE SCALE GENOMIC DNA]</scope>
</reference>
<dbReference type="HOGENOM" id="CLU_018267_3_0_1"/>
<dbReference type="STRING" id="4537.A0A0E0JVG2"/>
<proteinExistence type="predicted"/>
<protein>
    <submittedName>
        <fullName evidence="1">Uncharacterized protein</fullName>
    </submittedName>
</protein>
<dbReference type="Pfam" id="PF07893">
    <property type="entry name" value="DUF1668"/>
    <property type="match status" value="1"/>
</dbReference>
<evidence type="ECO:0000313" key="1">
    <source>
        <dbReference type="EnsemblPlants" id="OPUNC02G02840.1"/>
    </source>
</evidence>
<name>A0A0E0JVG2_ORYPU</name>